<keyword evidence="3 6" id="KW-1133">Transmembrane helix</keyword>
<dbReference type="WBParaSite" id="MBELARI_LOCUS3608">
    <property type="protein sequence ID" value="MBELARI_LOCUS3608"/>
    <property type="gene ID" value="MBELARI_LOCUS3608"/>
</dbReference>
<dbReference type="Proteomes" id="UP000887575">
    <property type="component" value="Unassembled WGS sequence"/>
</dbReference>
<evidence type="ECO:0000256" key="1">
    <source>
        <dbReference type="ARBA" id="ARBA00004141"/>
    </source>
</evidence>
<feature type="transmembrane region" description="Helical" evidence="6">
    <location>
        <begin position="50"/>
        <end position="70"/>
    </location>
</feature>
<evidence type="ECO:0000256" key="6">
    <source>
        <dbReference type="SAM" id="Phobius"/>
    </source>
</evidence>
<evidence type="ECO:0000256" key="5">
    <source>
        <dbReference type="ARBA" id="ARBA00037994"/>
    </source>
</evidence>
<evidence type="ECO:0000256" key="4">
    <source>
        <dbReference type="ARBA" id="ARBA00023136"/>
    </source>
</evidence>
<evidence type="ECO:0000256" key="2">
    <source>
        <dbReference type="ARBA" id="ARBA00022692"/>
    </source>
</evidence>
<dbReference type="AlphaFoldDB" id="A0AAF3J8U0"/>
<evidence type="ECO:0000256" key="3">
    <source>
        <dbReference type="ARBA" id="ARBA00022989"/>
    </source>
</evidence>
<protein>
    <submittedName>
        <fullName evidence="8">Uncharacterized protein</fullName>
    </submittedName>
</protein>
<feature type="transmembrane region" description="Helical" evidence="6">
    <location>
        <begin position="91"/>
        <end position="119"/>
    </location>
</feature>
<organism evidence="7 8">
    <name type="scientific">Mesorhabditis belari</name>
    <dbReference type="NCBI Taxonomy" id="2138241"/>
    <lineage>
        <taxon>Eukaryota</taxon>
        <taxon>Metazoa</taxon>
        <taxon>Ecdysozoa</taxon>
        <taxon>Nematoda</taxon>
        <taxon>Chromadorea</taxon>
        <taxon>Rhabditida</taxon>
        <taxon>Rhabditina</taxon>
        <taxon>Rhabditomorpha</taxon>
        <taxon>Rhabditoidea</taxon>
        <taxon>Rhabditidae</taxon>
        <taxon>Mesorhabditinae</taxon>
        <taxon>Mesorhabditis</taxon>
    </lineage>
</organism>
<proteinExistence type="inferred from homology"/>
<keyword evidence="7" id="KW-1185">Reference proteome</keyword>
<dbReference type="GO" id="GO:0004984">
    <property type="term" value="F:olfactory receptor activity"/>
    <property type="evidence" value="ECO:0007669"/>
    <property type="project" value="TreeGrafter"/>
</dbReference>
<keyword evidence="4 6" id="KW-0472">Membrane</keyword>
<accession>A0AAF3J8U0</accession>
<dbReference type="GO" id="GO:0016020">
    <property type="term" value="C:membrane"/>
    <property type="evidence" value="ECO:0007669"/>
    <property type="project" value="UniProtKB-SubCell"/>
</dbReference>
<dbReference type="PANTHER" id="PTHR31357">
    <property type="entry name" value="SERPENTINE RECEPTOR CLASS ALPHA-10"/>
    <property type="match status" value="1"/>
</dbReference>
<evidence type="ECO:0000313" key="8">
    <source>
        <dbReference type="WBParaSite" id="MBELARI_LOCUS3608"/>
    </source>
</evidence>
<dbReference type="InterPro" id="IPR051080">
    <property type="entry name" value="Nematode_rcpt-like_serp_alpha"/>
</dbReference>
<dbReference type="PANTHER" id="PTHR31357:SF5">
    <property type="entry name" value="SERPENTINE RECEPTOR CLASS ALPHA-1-RELATED"/>
    <property type="match status" value="1"/>
</dbReference>
<comment type="similarity">
    <text evidence="5">Belongs to the nematode receptor-like protein sra family.</text>
</comment>
<evidence type="ECO:0000313" key="7">
    <source>
        <dbReference type="Proteomes" id="UP000887575"/>
    </source>
</evidence>
<reference evidence="8" key="1">
    <citation type="submission" date="2024-02" db="UniProtKB">
        <authorList>
            <consortium name="WormBaseParasite"/>
        </authorList>
    </citation>
    <scope>IDENTIFICATION</scope>
</reference>
<comment type="subcellular location">
    <subcellularLocation>
        <location evidence="1">Membrane</location>
        <topology evidence="1">Multi-pass membrane protein</topology>
    </subcellularLocation>
</comment>
<keyword evidence="2 6" id="KW-0812">Transmembrane</keyword>
<name>A0AAF3J8U0_9BILA</name>
<sequence length="156" mass="17935">MRRIISIITILGSCGEFYWKLSGVELPGGDVPYCIGNLKGLAEKLNTESLITGVFEVITILSAFVLLALYERENRLRKSYDISVNLKRRQLISTMGLFLPYSIFHGLCFFSYSIISIIYREIFLNLEEPWYSTGSGHIFAPRYFTAISPWVLYWIV</sequence>
<feature type="transmembrane region" description="Helical" evidence="6">
    <location>
        <begin position="139"/>
        <end position="155"/>
    </location>
</feature>